<dbReference type="RefSeq" id="WP_380079363.1">
    <property type="nucleotide sequence ID" value="NZ_JBHSGO010000195.1"/>
</dbReference>
<evidence type="ECO:0000313" key="3">
    <source>
        <dbReference type="EMBL" id="MFC4666364.1"/>
    </source>
</evidence>
<dbReference type="InterPro" id="IPR006636">
    <property type="entry name" value="STI1_HS-bd"/>
</dbReference>
<evidence type="ECO:0000313" key="4">
    <source>
        <dbReference type="Proteomes" id="UP001596020"/>
    </source>
</evidence>
<dbReference type="Pfam" id="PF13568">
    <property type="entry name" value="OMP_b-brl_2"/>
    <property type="match status" value="1"/>
</dbReference>
<feature type="chain" id="PRO_5046871270" evidence="1">
    <location>
        <begin position="24"/>
        <end position="287"/>
    </location>
</feature>
<comment type="caution">
    <text evidence="3">The sequence shown here is derived from an EMBL/GenBank/DDBJ whole genome shotgun (WGS) entry which is preliminary data.</text>
</comment>
<organism evidence="3 4">
    <name type="scientific">Falsiporphyromonas endometrii</name>
    <dbReference type="NCBI Taxonomy" id="1387297"/>
    <lineage>
        <taxon>Bacteria</taxon>
        <taxon>Pseudomonadati</taxon>
        <taxon>Bacteroidota</taxon>
        <taxon>Bacteroidia</taxon>
        <taxon>Bacteroidales</taxon>
        <taxon>Porphyromonadaceae</taxon>
        <taxon>Falsiporphyromonas</taxon>
    </lineage>
</organism>
<dbReference type="EMBL" id="JBHSGO010000195">
    <property type="protein sequence ID" value="MFC4666364.1"/>
    <property type="molecule type" value="Genomic_DNA"/>
</dbReference>
<feature type="domain" description="STI1" evidence="2">
    <location>
        <begin position="176"/>
        <end position="210"/>
    </location>
</feature>
<dbReference type="Gene3D" id="1.10.260.100">
    <property type="match status" value="1"/>
</dbReference>
<evidence type="ECO:0000256" key="1">
    <source>
        <dbReference type="SAM" id="SignalP"/>
    </source>
</evidence>
<sequence length="287" mass="32404">MVKMKHILAAVTLLMAVAIGANAQNKQPIRYKLDANVGLGYLSPSNNNAYIDNSFKSHANYRFGASVDIPFTSNWFVNTGLTFTSKNSNFEHELLNFGIKDGNITIRNHYVQIPINVGYRFNLGEKMGLSLMAGPYFAYAMRGKASFEDRLGANRSFNLYKEYGFKLPSAQELMQDPKVQQLLQDPRIQQLLQDPRVQQLLKDPRVQELLSGKEFKNEAIGKRFDIGIGGTIAFDVDRFYVQAGLEYGFMNTLNNDSWREVKSLLSKDGKDLKLNNFSGFIGLGVRF</sequence>
<keyword evidence="1" id="KW-0732">Signal</keyword>
<feature type="signal peptide" evidence="1">
    <location>
        <begin position="1"/>
        <end position="23"/>
    </location>
</feature>
<proteinExistence type="predicted"/>
<reference evidence="4" key="1">
    <citation type="journal article" date="2019" name="Int. J. Syst. Evol. Microbiol.">
        <title>The Global Catalogue of Microorganisms (GCM) 10K type strain sequencing project: providing services to taxonomists for standard genome sequencing and annotation.</title>
        <authorList>
            <consortium name="The Broad Institute Genomics Platform"/>
            <consortium name="The Broad Institute Genome Sequencing Center for Infectious Disease"/>
            <person name="Wu L."/>
            <person name="Ma J."/>
        </authorList>
    </citation>
    <scope>NUCLEOTIDE SEQUENCE [LARGE SCALE GENOMIC DNA]</scope>
    <source>
        <strain evidence="4">CGMCC 4.7357</strain>
    </source>
</reference>
<dbReference type="SUPFAM" id="SSF56935">
    <property type="entry name" value="Porins"/>
    <property type="match status" value="1"/>
</dbReference>
<accession>A0ABV9K8G4</accession>
<name>A0ABV9K8G4_9PORP</name>
<dbReference type="Proteomes" id="UP001596020">
    <property type="component" value="Unassembled WGS sequence"/>
</dbReference>
<evidence type="ECO:0000259" key="2">
    <source>
        <dbReference type="SMART" id="SM00727"/>
    </source>
</evidence>
<keyword evidence="4" id="KW-1185">Reference proteome</keyword>
<dbReference type="SMART" id="SM00727">
    <property type="entry name" value="STI1"/>
    <property type="match status" value="1"/>
</dbReference>
<gene>
    <name evidence="3" type="ORF">ACFO3G_07120</name>
</gene>
<protein>
    <submittedName>
        <fullName evidence="3">Outer membrane beta-barrel protein</fullName>
    </submittedName>
</protein>
<dbReference type="InterPro" id="IPR025665">
    <property type="entry name" value="Beta-barrel_OMP_2"/>
</dbReference>